<keyword evidence="1" id="KW-0175">Coiled coil</keyword>
<feature type="compositionally biased region" description="Basic residues" evidence="2">
    <location>
        <begin position="694"/>
        <end position="705"/>
    </location>
</feature>
<feature type="compositionally biased region" description="Polar residues" evidence="2">
    <location>
        <begin position="591"/>
        <end position="601"/>
    </location>
</feature>
<feature type="compositionally biased region" description="Low complexity" evidence="2">
    <location>
        <begin position="74"/>
        <end position="87"/>
    </location>
</feature>
<gene>
    <name evidence="3" type="ORF">SPSC_02381</name>
</gene>
<feature type="coiled-coil region" evidence="1">
    <location>
        <begin position="250"/>
        <end position="277"/>
    </location>
</feature>
<evidence type="ECO:0000256" key="1">
    <source>
        <dbReference type="SAM" id="Coils"/>
    </source>
</evidence>
<accession>A0A127ZCP8</accession>
<feature type="compositionally biased region" description="Basic and acidic residues" evidence="2">
    <location>
        <begin position="658"/>
        <end position="672"/>
    </location>
</feature>
<dbReference type="AlphaFoldDB" id="A0A127ZCP8"/>
<protein>
    <submittedName>
        <fullName evidence="3">Uncharacterized protein</fullName>
    </submittedName>
</protein>
<feature type="region of interest" description="Disordered" evidence="2">
    <location>
        <begin position="430"/>
        <end position="458"/>
    </location>
</feature>
<proteinExistence type="predicted"/>
<feature type="compositionally biased region" description="Polar residues" evidence="2">
    <location>
        <begin position="678"/>
        <end position="690"/>
    </location>
</feature>
<name>A0A127ZCP8_9BASI</name>
<feature type="compositionally biased region" description="Polar residues" evidence="2">
    <location>
        <begin position="26"/>
        <end position="35"/>
    </location>
</feature>
<feature type="compositionally biased region" description="Polar residues" evidence="2">
    <location>
        <begin position="104"/>
        <end position="115"/>
    </location>
</feature>
<feature type="region of interest" description="Disordered" evidence="2">
    <location>
        <begin position="1"/>
        <end position="158"/>
    </location>
</feature>
<feature type="compositionally biased region" description="Polar residues" evidence="2">
    <location>
        <begin position="145"/>
        <end position="154"/>
    </location>
</feature>
<sequence>MSKRRNDGISSHAKGGSARRAKASSRPEQTFNQAQCGRPAKVSQPGIPGSIQPGPSPTARSGPASRGGSTDVPQCQRSCSQAASAASVYRASETTTCLAAHGQHTPSPTLLQNTRYLPASPSMAPMNEWTTRSYEDISARPRSNAPGSRGSQGPTAEGQHIFLPLSRGSASNSQHGYRPITVSEPFTQSSQYAESARIRTAPEGAPMGPHTFKNGDSHDPLDTHMRNHIRESRKRHKDIEDAFNEVLEGNENILRSNEELTKAIEVASNDQEKIKDALQTVAIAQEALHEDLSHLQEIATTNLDETKACSAQMAKVLQQQFDLRASIESLKDTVARSEDARQIDRQDDRTWHTQLVTTVGAVRSSFDDGVERISNAVQKFAAQQHEDQQAMWQRLDRNGKEFEERQKQSHERQQHCIQDLQRVIHSLHTSKSVQPARDPRNASHSPLALAPRRTLAPSTRVAAAEEAAAVEQGGCMSKSPAYESDMDIRYTAQDQGQGREGGDTQMADGRLRAQGQSETENQRAFPVRPNDVEAETSFHFPSPLPPPPKAQRKKGGRKVAKVAPAKTYKGNSRKRQHLGEAEAETQERYTEASTSRTSTQKQDAKPPSSFQLVSEEPIDEQAHDDVSDMDNQPPPEPKKIPSQACKGRAAGNTGKRTRGSDDQEGRDYESGGKMKKITTANPSSVAQRNSRYPMRIRNKTSKFGS</sequence>
<evidence type="ECO:0000256" key="2">
    <source>
        <dbReference type="SAM" id="MobiDB-lite"/>
    </source>
</evidence>
<organism evidence="3">
    <name type="scientific">Sporisorium scitamineum</name>
    <dbReference type="NCBI Taxonomy" id="49012"/>
    <lineage>
        <taxon>Eukaryota</taxon>
        <taxon>Fungi</taxon>
        <taxon>Dikarya</taxon>
        <taxon>Basidiomycota</taxon>
        <taxon>Ustilaginomycotina</taxon>
        <taxon>Ustilaginomycetes</taxon>
        <taxon>Ustilaginales</taxon>
        <taxon>Ustilaginaceae</taxon>
        <taxon>Sporisorium</taxon>
    </lineage>
</organism>
<feature type="compositionally biased region" description="Basic and acidic residues" evidence="2">
    <location>
        <begin position="577"/>
        <end position="590"/>
    </location>
</feature>
<feature type="compositionally biased region" description="Low complexity" evidence="2">
    <location>
        <begin position="43"/>
        <end position="53"/>
    </location>
</feature>
<reference evidence="3" key="1">
    <citation type="submission" date="2014-06" db="EMBL/GenBank/DDBJ databases">
        <authorList>
            <person name="Ju J."/>
            <person name="Zhang J."/>
        </authorList>
    </citation>
    <scope>NUCLEOTIDE SEQUENCE</scope>
    <source>
        <strain evidence="3">SscI8</strain>
    </source>
</reference>
<feature type="compositionally biased region" description="Basic residues" evidence="2">
    <location>
        <begin position="550"/>
        <end position="560"/>
    </location>
</feature>
<evidence type="ECO:0000313" key="3">
    <source>
        <dbReference type="EMBL" id="CDU23752.1"/>
    </source>
</evidence>
<feature type="region of interest" description="Disordered" evidence="2">
    <location>
        <begin position="511"/>
        <end position="705"/>
    </location>
</feature>
<dbReference type="EMBL" id="LK056664">
    <property type="protein sequence ID" value="CDU23752.1"/>
    <property type="molecule type" value="Genomic_DNA"/>
</dbReference>